<dbReference type="OrthoDB" id="10071381at2759"/>
<comment type="subcellular location">
    <subcellularLocation>
        <location evidence="1">Nucleus</location>
    </subcellularLocation>
</comment>
<dbReference type="InterPro" id="IPR039781">
    <property type="entry name" value="Rad21/Rec8-like"/>
</dbReference>
<evidence type="ECO:0000256" key="3">
    <source>
        <dbReference type="SAM" id="MobiDB-lite"/>
    </source>
</evidence>
<dbReference type="GO" id="GO:1990414">
    <property type="term" value="P:replication-born double-strand break repair via sister chromatid exchange"/>
    <property type="evidence" value="ECO:0007669"/>
    <property type="project" value="TreeGrafter"/>
</dbReference>
<dbReference type="EMBL" id="JAAAJA010000006">
    <property type="protein sequence ID" value="KAG0267248.1"/>
    <property type="molecule type" value="Genomic_DNA"/>
</dbReference>
<name>A0A9P6QFE5_9FUNG</name>
<evidence type="ECO:0000313" key="6">
    <source>
        <dbReference type="EMBL" id="KAG0267248.1"/>
    </source>
</evidence>
<dbReference type="GO" id="GO:0007062">
    <property type="term" value="P:sister chromatid cohesion"/>
    <property type="evidence" value="ECO:0007669"/>
    <property type="project" value="InterPro"/>
</dbReference>
<feature type="region of interest" description="Disordered" evidence="3">
    <location>
        <begin position="451"/>
        <end position="491"/>
    </location>
</feature>
<evidence type="ECO:0000256" key="2">
    <source>
        <dbReference type="ARBA" id="ARBA00023242"/>
    </source>
</evidence>
<dbReference type="GO" id="GO:0003682">
    <property type="term" value="F:chromatin binding"/>
    <property type="evidence" value="ECO:0007669"/>
    <property type="project" value="TreeGrafter"/>
</dbReference>
<feature type="region of interest" description="Disordered" evidence="3">
    <location>
        <begin position="519"/>
        <end position="586"/>
    </location>
</feature>
<dbReference type="AlphaFoldDB" id="A0A9P6QFE5"/>
<organism evidence="6 7">
    <name type="scientific">Mortierella polycephala</name>
    <dbReference type="NCBI Taxonomy" id="41804"/>
    <lineage>
        <taxon>Eukaryota</taxon>
        <taxon>Fungi</taxon>
        <taxon>Fungi incertae sedis</taxon>
        <taxon>Mucoromycota</taxon>
        <taxon>Mortierellomycotina</taxon>
        <taxon>Mortierellomycetes</taxon>
        <taxon>Mortierellales</taxon>
        <taxon>Mortierellaceae</taxon>
        <taxon>Mortierella</taxon>
    </lineage>
</organism>
<dbReference type="InterPro" id="IPR006910">
    <property type="entry name" value="Rad21_Rec8_N"/>
</dbReference>
<feature type="domain" description="Rad21/Rec8-like protein N-terminal" evidence="5">
    <location>
        <begin position="1"/>
        <end position="107"/>
    </location>
</feature>
<dbReference type="Proteomes" id="UP000726737">
    <property type="component" value="Unassembled WGS sequence"/>
</dbReference>
<evidence type="ECO:0000259" key="5">
    <source>
        <dbReference type="Pfam" id="PF04825"/>
    </source>
</evidence>
<evidence type="ECO:0008006" key="8">
    <source>
        <dbReference type="Google" id="ProtNLM"/>
    </source>
</evidence>
<sequence length="687" mass="75446">MFYSKEILTRKDSNLGLIWIAATMGARSVINKLSKKEVNSVNIVQTCKDISLPAEPFALRFSSNLMVGVTRVYNQQYAFYYSDVNNTWIRLKRDLAMVQSENLDMVNPGAKLANITSGYNLDIEYDIIRPAKLIQDIELEVARGGRQKEVAIEFGWATHSAMSLGDSQSDNVPSLSDAMFTIDASDERRRRITLDEQPKLTGPASAFDFGEDFLIAEDNGLYIDADGDLVDYLPEGFHGLDEGALEPVVPEAGESNMKRKREGEEGAGLPGSNGSFDHGEQYVPMEPMDVLDVPFDLAMDAELMVPLLKRSRIGEQQRKTVGLVIDDHTMLTREEIIDARDNFLQNQAKLIRERDARQEIATARARIGRLLNRPLGVTNVGPDLDAFWNTASAHTNVDISRIRGATMSHYREATVHHGDSPLLSQGLFGADQDIMFLDEELPELEVRRRDESLGSGGTPVGASIAPFGVSSTNSSRPGGSMPWASDLHTNVDSATGSDHPWNDFEMAFDQATGGLIRRHRSNSIGSLTSLGSGGRGEREDTPLTRRRRTVPGDGRPHSQDRSRGASRGLDDGHGGGGGPGSSLDARDSFMNIDELAMGTDGQQVEVPSATQDHQANERETASFLEYVRSRLKDTGANLFLFSDVVAGHRRRDVAASAFYHVLALSTMGMMRPAQKGPYQDIRIEVVG</sequence>
<evidence type="ECO:0000259" key="4">
    <source>
        <dbReference type="Pfam" id="PF04824"/>
    </source>
</evidence>
<accession>A0A9P6QFE5</accession>
<dbReference type="PANTHER" id="PTHR12585">
    <property type="entry name" value="SCC1 / RAD21 FAMILY MEMBER"/>
    <property type="match status" value="1"/>
</dbReference>
<dbReference type="Pfam" id="PF04825">
    <property type="entry name" value="Rad21_Rec8_N"/>
    <property type="match status" value="1"/>
</dbReference>
<dbReference type="GO" id="GO:0005634">
    <property type="term" value="C:nucleus"/>
    <property type="evidence" value="ECO:0007669"/>
    <property type="project" value="UniProtKB-SubCell"/>
</dbReference>
<dbReference type="PANTHER" id="PTHR12585:SF72">
    <property type="entry name" value="MEIOTIC RECOMBINATION PROTEIN REC8"/>
    <property type="match status" value="1"/>
</dbReference>
<proteinExistence type="predicted"/>
<gene>
    <name evidence="6" type="ORF">BG011_007657</name>
</gene>
<dbReference type="Pfam" id="PF04824">
    <property type="entry name" value="Rad21_Rec8"/>
    <property type="match status" value="1"/>
</dbReference>
<protein>
    <recommendedName>
        <fullName evidence="8">Rad21/Rec8-like protein N-terminal domain-containing protein</fullName>
    </recommendedName>
</protein>
<feature type="region of interest" description="Disordered" evidence="3">
    <location>
        <begin position="250"/>
        <end position="275"/>
    </location>
</feature>
<evidence type="ECO:0000256" key="1">
    <source>
        <dbReference type="ARBA" id="ARBA00004123"/>
    </source>
</evidence>
<feature type="domain" description="Rad21/Rec8-like protein C-terminal eukaryotic" evidence="4">
    <location>
        <begin position="640"/>
        <end position="684"/>
    </location>
</feature>
<dbReference type="InterPro" id="IPR006909">
    <property type="entry name" value="Rad21/Rec8_C_eu"/>
</dbReference>
<evidence type="ECO:0000313" key="7">
    <source>
        <dbReference type="Proteomes" id="UP000726737"/>
    </source>
</evidence>
<keyword evidence="7" id="KW-1185">Reference proteome</keyword>
<keyword evidence="2" id="KW-0539">Nucleus</keyword>
<reference evidence="6" key="1">
    <citation type="journal article" date="2020" name="Fungal Divers.">
        <title>Resolving the Mortierellaceae phylogeny through synthesis of multi-gene phylogenetics and phylogenomics.</title>
        <authorList>
            <person name="Vandepol N."/>
            <person name="Liber J."/>
            <person name="Desiro A."/>
            <person name="Na H."/>
            <person name="Kennedy M."/>
            <person name="Barry K."/>
            <person name="Grigoriev I.V."/>
            <person name="Miller A.N."/>
            <person name="O'Donnell K."/>
            <person name="Stajich J.E."/>
            <person name="Bonito G."/>
        </authorList>
    </citation>
    <scope>NUCLEOTIDE SEQUENCE</scope>
    <source>
        <strain evidence="6">KOD948</strain>
    </source>
</reference>
<dbReference type="GO" id="GO:0008278">
    <property type="term" value="C:cohesin complex"/>
    <property type="evidence" value="ECO:0007669"/>
    <property type="project" value="InterPro"/>
</dbReference>
<feature type="compositionally biased region" description="Basic and acidic residues" evidence="3">
    <location>
        <begin position="554"/>
        <end position="573"/>
    </location>
</feature>
<comment type="caution">
    <text evidence="6">The sequence shown here is derived from an EMBL/GenBank/DDBJ whole genome shotgun (WGS) entry which is preliminary data.</text>
</comment>